<dbReference type="AlphaFoldDB" id="A0A7U7ETQ9"/>
<name>A0A7U7ETQ9_9GAMM</name>
<dbReference type="RefSeq" id="WP_187673820.1">
    <property type="nucleotide sequence ID" value="NZ_CAJFCI010000092.1"/>
</dbReference>
<comment type="caution">
    <text evidence="1">The sequence shown here is derived from an EMBL/GenBank/DDBJ whole genome shotgun (WGS) entry which is preliminary data.</text>
</comment>
<reference evidence="1 2" key="1">
    <citation type="submission" date="2020-08" db="EMBL/GenBank/DDBJ databases">
        <authorList>
            <person name="Criscuolo A."/>
        </authorList>
    </citation>
    <scope>NUCLEOTIDE SEQUENCE [LARGE SCALE GENOMIC DNA]</scope>
    <source>
        <strain evidence="1">CIP111764</strain>
    </source>
</reference>
<protein>
    <submittedName>
        <fullName evidence="1">Uncharacterized protein</fullName>
    </submittedName>
</protein>
<dbReference type="Proteomes" id="UP000583387">
    <property type="component" value="Unassembled WGS sequence"/>
</dbReference>
<evidence type="ECO:0000313" key="1">
    <source>
        <dbReference type="EMBL" id="CAD5110510.1"/>
    </source>
</evidence>
<evidence type="ECO:0000313" key="2">
    <source>
        <dbReference type="Proteomes" id="UP000583387"/>
    </source>
</evidence>
<keyword evidence="2" id="KW-1185">Reference proteome</keyword>
<gene>
    <name evidence="1" type="ORF">PSEWESI4_04833</name>
</gene>
<organism evidence="1 2">
    <name type="scientific">Zestomonas carbonaria</name>
    <dbReference type="NCBI Taxonomy" id="2762745"/>
    <lineage>
        <taxon>Bacteria</taxon>
        <taxon>Pseudomonadati</taxon>
        <taxon>Pseudomonadota</taxon>
        <taxon>Gammaproteobacteria</taxon>
        <taxon>Pseudomonadales</taxon>
        <taxon>Pseudomonadaceae</taxon>
        <taxon>Zestomonas</taxon>
    </lineage>
</organism>
<dbReference type="EMBL" id="CAJFCI010000092">
    <property type="protein sequence ID" value="CAD5110510.1"/>
    <property type="molecule type" value="Genomic_DNA"/>
</dbReference>
<proteinExistence type="predicted"/>
<sequence>MSAEQQHRLAILEHPKALNCTVYRPDEEDPEAEELDLGDGKVVLGGPFEPPAEWDAQEREEYFEDTDPALFVTARIECDAQPDGKGYFEVEPGDFVAVLAGRGKVQMYFVYDCTEDDSGRQYVLILDDEE</sequence>
<accession>A0A7U7ETQ9</accession>